<sequence length="422" mass="46346">MMNPRSSSAYTIIKRPAYQSRSETFRSVHSANISDHLQKSSNCGCCTSAESSTCSPPHNSMQEMAEAHCLPDLVFSAPNYEEAVAAETNRARRKAFGSLNHVKKEESHISSDFEAKISSDLSGVTVAEGVLCSMCGDVGIAELLFVCSRCCHRYQHMYCSRSYPNIGEEAYMCNWCLHEQDSMLSSTSKVSNTQTTAKGKNEFGQSVGSNTGVYQTELLHAHRNLRCLLGSPAIAEDENDESNSGAVMGKGHTKAFEYLLLVAAQSLPNDNREMSGVDIPGSKQNNVMQSMFAASKFKESSGARKMASSPDAIKADKLDVTPLATMLSRASEREFARLGTTTNENFHVALERNRNERTQNQAKLDGDKKSVDIDRLIGGGIPKRQRGSKGISSPLKCRKKSFQCSPSRPNYRRYKLLADVVC</sequence>
<gene>
    <name evidence="4" type="ORF">KP509_05G056500</name>
</gene>
<dbReference type="Gene3D" id="3.30.40.10">
    <property type="entry name" value="Zinc/RING finger domain, C3HC4 (zinc finger)"/>
    <property type="match status" value="1"/>
</dbReference>
<comment type="caution">
    <text evidence="4">The sequence shown here is derived from an EMBL/GenBank/DDBJ whole genome shotgun (WGS) entry which is preliminary data.</text>
</comment>
<organism evidence="4 5">
    <name type="scientific">Ceratopteris richardii</name>
    <name type="common">Triangle waterfern</name>
    <dbReference type="NCBI Taxonomy" id="49495"/>
    <lineage>
        <taxon>Eukaryota</taxon>
        <taxon>Viridiplantae</taxon>
        <taxon>Streptophyta</taxon>
        <taxon>Embryophyta</taxon>
        <taxon>Tracheophyta</taxon>
        <taxon>Polypodiopsida</taxon>
        <taxon>Polypodiidae</taxon>
        <taxon>Polypodiales</taxon>
        <taxon>Pteridineae</taxon>
        <taxon>Pteridaceae</taxon>
        <taxon>Parkerioideae</taxon>
        <taxon>Ceratopteris</taxon>
    </lineage>
</organism>
<dbReference type="OrthoDB" id="1935489at2759"/>
<dbReference type="PANTHER" id="PTHR33779">
    <property type="entry name" value="EXPRESSED PROTEIN"/>
    <property type="match status" value="1"/>
</dbReference>
<accession>A0A8T2UYI3</accession>
<dbReference type="GO" id="GO:0008270">
    <property type="term" value="F:zinc ion binding"/>
    <property type="evidence" value="ECO:0007669"/>
    <property type="project" value="UniProtKB-KW"/>
</dbReference>
<dbReference type="PANTHER" id="PTHR33779:SF1">
    <property type="entry name" value="EXPRESSED PROTEIN"/>
    <property type="match status" value="1"/>
</dbReference>
<dbReference type="AlphaFoldDB" id="A0A8T2UYI3"/>
<evidence type="ECO:0000259" key="3">
    <source>
        <dbReference type="Pfam" id="PF25054"/>
    </source>
</evidence>
<evidence type="ECO:0000256" key="2">
    <source>
        <dbReference type="ARBA" id="ARBA00022833"/>
    </source>
</evidence>
<dbReference type="Pfam" id="PF25054">
    <property type="entry name" value="PHD_pln"/>
    <property type="match status" value="1"/>
</dbReference>
<dbReference type="Proteomes" id="UP000825935">
    <property type="component" value="Chromosome 5"/>
</dbReference>
<keyword evidence="5" id="KW-1185">Reference proteome</keyword>
<proteinExistence type="predicted"/>
<evidence type="ECO:0000313" key="5">
    <source>
        <dbReference type="Proteomes" id="UP000825935"/>
    </source>
</evidence>
<dbReference type="InterPro" id="IPR056874">
    <property type="entry name" value="PHD_dom_pln"/>
</dbReference>
<name>A0A8T2UYI3_CERRI</name>
<keyword evidence="1" id="KW-0479">Metal-binding</keyword>
<dbReference type="InterPro" id="IPR011011">
    <property type="entry name" value="Znf_FYVE_PHD"/>
</dbReference>
<feature type="domain" description="PHD-type zinc finger plants" evidence="3">
    <location>
        <begin position="133"/>
        <end position="176"/>
    </location>
</feature>
<dbReference type="InterPro" id="IPR013083">
    <property type="entry name" value="Znf_RING/FYVE/PHD"/>
</dbReference>
<evidence type="ECO:0000313" key="4">
    <source>
        <dbReference type="EMBL" id="KAH7437109.1"/>
    </source>
</evidence>
<keyword evidence="1" id="KW-0863">Zinc-finger</keyword>
<dbReference type="SUPFAM" id="SSF57903">
    <property type="entry name" value="FYVE/PHD zinc finger"/>
    <property type="match status" value="1"/>
</dbReference>
<dbReference type="EMBL" id="CM035410">
    <property type="protein sequence ID" value="KAH7437109.1"/>
    <property type="molecule type" value="Genomic_DNA"/>
</dbReference>
<keyword evidence="2" id="KW-0862">Zinc</keyword>
<reference evidence="4" key="1">
    <citation type="submission" date="2021-08" db="EMBL/GenBank/DDBJ databases">
        <title>WGS assembly of Ceratopteris richardii.</title>
        <authorList>
            <person name="Marchant D.B."/>
            <person name="Chen G."/>
            <person name="Jenkins J."/>
            <person name="Shu S."/>
            <person name="Leebens-Mack J."/>
            <person name="Grimwood J."/>
            <person name="Schmutz J."/>
            <person name="Soltis P."/>
            <person name="Soltis D."/>
            <person name="Chen Z.-H."/>
        </authorList>
    </citation>
    <scope>NUCLEOTIDE SEQUENCE</scope>
    <source>
        <strain evidence="4">Whitten #5841</strain>
        <tissue evidence="4">Leaf</tissue>
    </source>
</reference>
<evidence type="ECO:0000256" key="1">
    <source>
        <dbReference type="ARBA" id="ARBA00022771"/>
    </source>
</evidence>
<protein>
    <recommendedName>
        <fullName evidence="3">PHD-type zinc finger plants domain-containing protein</fullName>
    </recommendedName>
</protein>